<reference evidence="3" key="1">
    <citation type="submission" date="2011-05" db="EMBL/GenBank/DDBJ databases">
        <title>Insights into the evolution of the great apes provided by the gorilla genome.</title>
        <authorList>
            <person name="Scally A."/>
        </authorList>
    </citation>
    <scope>NUCLEOTIDE SEQUENCE [LARGE SCALE GENOMIC DNA]</scope>
</reference>
<dbReference type="PROSITE" id="PS50181">
    <property type="entry name" value="FBOX"/>
    <property type="match status" value="1"/>
</dbReference>
<sequence>MATLIELPDSVLLEIFSYLPVRDRIRISRCDLKSCGTSFEGTWHPGSIPCGWVATCSLALRPPSCPLLC</sequence>
<dbReference type="GeneTree" id="ENSGT00390000003354"/>
<reference evidence="2 3" key="2">
    <citation type="journal article" date="2012" name="Nature">
        <title>Insights into hominid evolution from the gorilla genome sequence.</title>
        <authorList>
            <person name="Scally A."/>
            <person name="Dutheil J.Y."/>
            <person name="Hillier L.W."/>
            <person name="Jordan G.E."/>
            <person name="Goodhead I."/>
            <person name="Herrero J."/>
            <person name="Hobolth A."/>
            <person name="Lappalainen T."/>
            <person name="Mailund T."/>
            <person name="Marques-Bonet T."/>
            <person name="McCarthy S."/>
            <person name="Montgomery S.H."/>
            <person name="Schwalie P.C."/>
            <person name="Tang Y.A."/>
            <person name="Ward M.C."/>
            <person name="Xue Y."/>
            <person name="Yngvadottir B."/>
            <person name="Alkan C."/>
            <person name="Andersen L.N."/>
            <person name="Ayub Q."/>
            <person name="Ball E.V."/>
            <person name="Beal K."/>
            <person name="Bradley B.J."/>
            <person name="Chen Y."/>
            <person name="Clee C.M."/>
            <person name="Fitzgerald S."/>
            <person name="Graves T.A."/>
            <person name="Gu Y."/>
            <person name="Heath P."/>
            <person name="Heger A."/>
            <person name="Karakoc E."/>
            <person name="Kolb-Kokocinski A."/>
            <person name="Laird G.K."/>
            <person name="Lunter G."/>
            <person name="Meader S."/>
            <person name="Mort M."/>
            <person name="Mullikin J.C."/>
            <person name="Munch K."/>
            <person name="O'Connor T.D."/>
            <person name="Phillips A.D."/>
            <person name="Prado-Martinez J."/>
            <person name="Rogers A.S."/>
            <person name="Sajjadian S."/>
            <person name="Schmidt D."/>
            <person name="Shaw K."/>
            <person name="Simpson J.T."/>
            <person name="Stenson P.D."/>
            <person name="Turner D.J."/>
            <person name="Vigilant L."/>
            <person name="Vilella A.J."/>
            <person name="Whitener W."/>
            <person name="Zhu B."/>
            <person name="Cooper D.N."/>
            <person name="de Jong P."/>
            <person name="Dermitzakis E.T."/>
            <person name="Eichler E.E."/>
            <person name="Flicek P."/>
            <person name="Goldman N."/>
            <person name="Mundy N.I."/>
            <person name="Ning Z."/>
            <person name="Odom D.T."/>
            <person name="Ponting C.P."/>
            <person name="Quail M.A."/>
            <person name="Ryder O.A."/>
            <person name="Searle S.M."/>
            <person name="Warren W.C."/>
            <person name="Wilson R.K."/>
            <person name="Schierup M.H."/>
            <person name="Rogers J."/>
            <person name="Tyler-Smith C."/>
            <person name="Durbin R."/>
        </authorList>
    </citation>
    <scope>NUCLEOTIDE SEQUENCE [LARGE SCALE GENOMIC DNA]</scope>
</reference>
<dbReference type="Proteomes" id="UP000001519">
    <property type="component" value="Chromosome 19"/>
</dbReference>
<dbReference type="EMBL" id="CABD030111506">
    <property type="status" value="NOT_ANNOTATED_CDS"/>
    <property type="molecule type" value="Genomic_DNA"/>
</dbReference>
<feature type="domain" description="F-box" evidence="1">
    <location>
        <begin position="1"/>
        <end position="30"/>
    </location>
</feature>
<dbReference type="AlphaFoldDB" id="A0A2I2Z2P2"/>
<dbReference type="Gene3D" id="1.20.1280.50">
    <property type="match status" value="1"/>
</dbReference>
<reference evidence="2" key="3">
    <citation type="submission" date="2025-08" db="UniProtKB">
        <authorList>
            <consortium name="Ensembl"/>
        </authorList>
    </citation>
    <scope>IDENTIFICATION</scope>
</reference>
<organism evidence="2 3">
    <name type="scientific">Gorilla gorilla gorilla</name>
    <name type="common">Western lowland gorilla</name>
    <dbReference type="NCBI Taxonomy" id="9595"/>
    <lineage>
        <taxon>Eukaryota</taxon>
        <taxon>Metazoa</taxon>
        <taxon>Chordata</taxon>
        <taxon>Craniata</taxon>
        <taxon>Vertebrata</taxon>
        <taxon>Euteleostomi</taxon>
        <taxon>Mammalia</taxon>
        <taxon>Eutheria</taxon>
        <taxon>Euarchontoglires</taxon>
        <taxon>Primates</taxon>
        <taxon>Haplorrhini</taxon>
        <taxon>Catarrhini</taxon>
        <taxon>Hominidae</taxon>
        <taxon>Gorilla</taxon>
    </lineage>
</organism>
<proteinExistence type="predicted"/>
<reference evidence="2" key="4">
    <citation type="submission" date="2025-09" db="UniProtKB">
        <authorList>
            <consortium name="Ensembl"/>
        </authorList>
    </citation>
    <scope>IDENTIFICATION</scope>
</reference>
<evidence type="ECO:0000259" key="1">
    <source>
        <dbReference type="PROSITE" id="PS50181"/>
    </source>
</evidence>
<keyword evidence="3" id="KW-1185">Reference proteome</keyword>
<protein>
    <submittedName>
        <fullName evidence="2">F-box and leucine rich repeat protein 12</fullName>
    </submittedName>
</protein>
<dbReference type="Pfam" id="PF12937">
    <property type="entry name" value="F-box-like"/>
    <property type="match status" value="1"/>
</dbReference>
<name>A0A2I2Z2P2_GORGO</name>
<evidence type="ECO:0000313" key="2">
    <source>
        <dbReference type="Ensembl" id="ENSGGOP00000041371.1"/>
    </source>
</evidence>
<gene>
    <name evidence="2" type="primary">FBXL12</name>
</gene>
<dbReference type="SUPFAM" id="SSF81383">
    <property type="entry name" value="F-box domain"/>
    <property type="match status" value="1"/>
</dbReference>
<dbReference type="Ensembl" id="ENSGGOT00000052186.1">
    <property type="protein sequence ID" value="ENSGGOP00000041371.1"/>
    <property type="gene ID" value="ENSGGOG00000005995.3"/>
</dbReference>
<accession>A0A2I2Z2P2</accession>
<dbReference type="InterPro" id="IPR036047">
    <property type="entry name" value="F-box-like_dom_sf"/>
</dbReference>
<dbReference type="InterPro" id="IPR001810">
    <property type="entry name" value="F-box_dom"/>
</dbReference>
<evidence type="ECO:0000313" key="3">
    <source>
        <dbReference type="Proteomes" id="UP000001519"/>
    </source>
</evidence>
<dbReference type="Bgee" id="ENSGGOG00000005995">
    <property type="expression patterns" value="Expressed in adult mammalian kidney and 5 other cell types or tissues"/>
</dbReference>